<dbReference type="Gene3D" id="3.40.50.1820">
    <property type="entry name" value="alpha/beta hydrolase"/>
    <property type="match status" value="1"/>
</dbReference>
<sequence>MAAPTTSRKISAASARAHTRKRKHSTSFALPPGIFKKISAVLLVAVIALAYQAIKPPPSKICGSPNGPPVMSSRIKLKDGRHLAYTESGIPKEKAKHKIIFIHGFDSCKYDMFPLSQEVVQELGVYVLSFDRAGYGESDPNPKQSEKSTALDIEELVDQLELGSKFYVIGYSIGGEIIWACLQHIPRRLMGAAIVAPFSNYWWPGLPANSSREAYDQQLLQDKWAVRVAHYAPWLVYWWNTQKWFPASSVVGQQSDVLSSQDKELLPKLESRDRYLAQVRQQGEFESVHRDLIVGFGNWEFNPLDLENPFPNDGSVHLWQGAKDMIVPVTLARCISQKLPWVRYHELPDAGHMFPFAVGMGDAIVKTLLFGDQ</sequence>
<proteinExistence type="predicted"/>
<evidence type="ECO:0000259" key="2">
    <source>
        <dbReference type="Pfam" id="PF00561"/>
    </source>
</evidence>
<protein>
    <submittedName>
        <fullName evidence="4">Uncharacterized protein LOC105049756 isoform X1</fullName>
    </submittedName>
</protein>
<dbReference type="KEGG" id="egu:105049756"/>
<keyword evidence="3" id="KW-1185">Reference proteome</keyword>
<gene>
    <name evidence="4" type="primary">LOC105049756</name>
</gene>
<name>A0A6I9RKE8_ELAGV</name>
<dbReference type="RefSeq" id="XP_010927802.1">
    <property type="nucleotide sequence ID" value="XM_010929500.3"/>
</dbReference>
<dbReference type="Proteomes" id="UP000504607">
    <property type="component" value="Chromosome 8"/>
</dbReference>
<dbReference type="SUPFAM" id="SSF53474">
    <property type="entry name" value="alpha/beta-Hydrolases"/>
    <property type="match status" value="1"/>
</dbReference>
<evidence type="ECO:0000313" key="4">
    <source>
        <dbReference type="RefSeq" id="XP_010927802.1"/>
    </source>
</evidence>
<dbReference type="GeneID" id="105049756"/>
<dbReference type="InterPro" id="IPR000073">
    <property type="entry name" value="AB_hydrolase_1"/>
</dbReference>
<dbReference type="PANTHER" id="PTHR45763:SF51">
    <property type="entry name" value="ALPHA_BETA-HYDROLASES SUPERFAMILY PROTEIN"/>
    <property type="match status" value="1"/>
</dbReference>
<accession>A0A6I9RKE8</accession>
<dbReference type="Pfam" id="PF00561">
    <property type="entry name" value="Abhydrolase_1"/>
    <property type="match status" value="1"/>
</dbReference>
<organism evidence="3 4">
    <name type="scientific">Elaeis guineensis var. tenera</name>
    <name type="common">Oil palm</name>
    <dbReference type="NCBI Taxonomy" id="51953"/>
    <lineage>
        <taxon>Eukaryota</taxon>
        <taxon>Viridiplantae</taxon>
        <taxon>Streptophyta</taxon>
        <taxon>Embryophyta</taxon>
        <taxon>Tracheophyta</taxon>
        <taxon>Spermatophyta</taxon>
        <taxon>Magnoliopsida</taxon>
        <taxon>Liliopsida</taxon>
        <taxon>Arecaceae</taxon>
        <taxon>Arecoideae</taxon>
        <taxon>Cocoseae</taxon>
        <taxon>Elaeidinae</taxon>
        <taxon>Elaeis</taxon>
    </lineage>
</organism>
<dbReference type="AlphaFoldDB" id="A0A6I9RKE8"/>
<feature type="domain" description="AB hydrolase-1" evidence="2">
    <location>
        <begin position="99"/>
        <end position="354"/>
    </location>
</feature>
<dbReference type="PANTHER" id="PTHR45763">
    <property type="entry name" value="HYDROLASE, ALPHA/BETA FOLD FAMILY PROTEIN, EXPRESSED-RELATED"/>
    <property type="match status" value="1"/>
</dbReference>
<evidence type="ECO:0000313" key="3">
    <source>
        <dbReference type="Proteomes" id="UP000504607"/>
    </source>
</evidence>
<feature type="region of interest" description="Disordered" evidence="1">
    <location>
        <begin position="1"/>
        <end position="24"/>
    </location>
</feature>
<dbReference type="FunFam" id="3.40.50.1820:FF:000270">
    <property type="entry name" value="Alpha/beta-Hydrolases superfamily protein"/>
    <property type="match status" value="1"/>
</dbReference>
<dbReference type="FunCoup" id="A0A6I9RKE8">
    <property type="interactions" value="3"/>
</dbReference>
<dbReference type="OrthoDB" id="294702at2759"/>
<reference evidence="4" key="1">
    <citation type="submission" date="2025-08" db="UniProtKB">
        <authorList>
            <consortium name="RefSeq"/>
        </authorList>
    </citation>
    <scope>IDENTIFICATION</scope>
</reference>
<evidence type="ECO:0000256" key="1">
    <source>
        <dbReference type="SAM" id="MobiDB-lite"/>
    </source>
</evidence>
<dbReference type="InterPro" id="IPR029058">
    <property type="entry name" value="AB_hydrolase_fold"/>
</dbReference>
<dbReference type="InParanoid" id="A0A6I9RKE8"/>